<evidence type="ECO:0000256" key="1">
    <source>
        <dbReference type="ARBA" id="ARBA00004496"/>
    </source>
</evidence>
<comment type="subcellular location">
    <subcellularLocation>
        <location evidence="1">Cytoplasm</location>
    </subcellularLocation>
</comment>
<dbReference type="SUPFAM" id="SSF51045">
    <property type="entry name" value="WW domain"/>
    <property type="match status" value="1"/>
</dbReference>
<feature type="domain" description="WW" evidence="4">
    <location>
        <begin position="49"/>
        <end position="82"/>
    </location>
</feature>
<dbReference type="PROSITE" id="PS50020">
    <property type="entry name" value="WW_DOMAIN_2"/>
    <property type="match status" value="1"/>
</dbReference>
<organism evidence="5 6">
    <name type="scientific">Portunus trituberculatus</name>
    <name type="common">Swimming crab</name>
    <name type="synonym">Neptunus trituberculatus</name>
    <dbReference type="NCBI Taxonomy" id="210409"/>
    <lineage>
        <taxon>Eukaryota</taxon>
        <taxon>Metazoa</taxon>
        <taxon>Ecdysozoa</taxon>
        <taxon>Arthropoda</taxon>
        <taxon>Crustacea</taxon>
        <taxon>Multicrustacea</taxon>
        <taxon>Malacostraca</taxon>
        <taxon>Eumalacostraca</taxon>
        <taxon>Eucarida</taxon>
        <taxon>Decapoda</taxon>
        <taxon>Pleocyemata</taxon>
        <taxon>Brachyura</taxon>
        <taxon>Eubrachyura</taxon>
        <taxon>Portunoidea</taxon>
        <taxon>Portunidae</taxon>
        <taxon>Portuninae</taxon>
        <taxon>Portunus</taxon>
    </lineage>
</organism>
<dbReference type="PANTHER" id="PTHR14791:SF29">
    <property type="entry name" value="PROTEIN KIBRA"/>
    <property type="match status" value="1"/>
</dbReference>
<dbReference type="GO" id="GO:0046621">
    <property type="term" value="P:negative regulation of organ growth"/>
    <property type="evidence" value="ECO:0007669"/>
    <property type="project" value="TreeGrafter"/>
</dbReference>
<keyword evidence="3" id="KW-0597">Phosphoprotein</keyword>
<name>A0A5B7GVZ9_PORTR</name>
<dbReference type="GO" id="GO:0019900">
    <property type="term" value="F:kinase binding"/>
    <property type="evidence" value="ECO:0007669"/>
    <property type="project" value="TreeGrafter"/>
</dbReference>
<sequence>MKTSPEHERFAVCGPLIGCLRSLCWDWPRKLYVIGSLNMEDGRRRNGELPLPSGWEIGHDYDGKVYFIDHNNKKTTWIDPRDR</sequence>
<dbReference type="GO" id="GO:0016477">
    <property type="term" value="P:cell migration"/>
    <property type="evidence" value="ECO:0007669"/>
    <property type="project" value="TreeGrafter"/>
</dbReference>
<keyword evidence="6" id="KW-1185">Reference proteome</keyword>
<dbReference type="Proteomes" id="UP000324222">
    <property type="component" value="Unassembled WGS sequence"/>
</dbReference>
<proteinExistence type="predicted"/>
<evidence type="ECO:0000313" key="5">
    <source>
        <dbReference type="EMBL" id="MPC61387.1"/>
    </source>
</evidence>
<dbReference type="AlphaFoldDB" id="A0A5B7GVZ9"/>
<dbReference type="PANTHER" id="PTHR14791">
    <property type="entry name" value="BOMB/KIRA PROTEINS"/>
    <property type="match status" value="1"/>
</dbReference>
<evidence type="ECO:0000256" key="2">
    <source>
        <dbReference type="ARBA" id="ARBA00022490"/>
    </source>
</evidence>
<dbReference type="PROSITE" id="PS01159">
    <property type="entry name" value="WW_DOMAIN_1"/>
    <property type="match status" value="1"/>
</dbReference>
<keyword evidence="2" id="KW-0963">Cytoplasm</keyword>
<evidence type="ECO:0000313" key="6">
    <source>
        <dbReference type="Proteomes" id="UP000324222"/>
    </source>
</evidence>
<dbReference type="GO" id="GO:0060090">
    <property type="term" value="F:molecular adaptor activity"/>
    <property type="evidence" value="ECO:0007669"/>
    <property type="project" value="TreeGrafter"/>
</dbReference>
<dbReference type="GO" id="GO:0035330">
    <property type="term" value="P:regulation of hippo signaling"/>
    <property type="evidence" value="ECO:0007669"/>
    <property type="project" value="TreeGrafter"/>
</dbReference>
<dbReference type="Gene3D" id="2.20.70.10">
    <property type="match status" value="1"/>
</dbReference>
<dbReference type="SMART" id="SM00456">
    <property type="entry name" value="WW"/>
    <property type="match status" value="1"/>
</dbReference>
<dbReference type="CDD" id="cd00201">
    <property type="entry name" value="WW"/>
    <property type="match status" value="1"/>
</dbReference>
<dbReference type="GO" id="GO:0006355">
    <property type="term" value="P:regulation of DNA-templated transcription"/>
    <property type="evidence" value="ECO:0007669"/>
    <property type="project" value="TreeGrafter"/>
</dbReference>
<dbReference type="OrthoDB" id="5919042at2759"/>
<evidence type="ECO:0000256" key="3">
    <source>
        <dbReference type="ARBA" id="ARBA00022553"/>
    </source>
</evidence>
<protein>
    <submittedName>
        <fullName evidence="5">Protein WWC2</fullName>
    </submittedName>
</protein>
<dbReference type="EMBL" id="VSRR010018491">
    <property type="protein sequence ID" value="MPC61387.1"/>
    <property type="molecule type" value="Genomic_DNA"/>
</dbReference>
<comment type="caution">
    <text evidence="5">The sequence shown here is derived from an EMBL/GenBank/DDBJ whole genome shotgun (WGS) entry which is preliminary data.</text>
</comment>
<dbReference type="InterPro" id="IPR001202">
    <property type="entry name" value="WW_dom"/>
</dbReference>
<dbReference type="InterPro" id="IPR051105">
    <property type="entry name" value="WWC/KIBRA_Hippo_Reg"/>
</dbReference>
<dbReference type="InterPro" id="IPR036020">
    <property type="entry name" value="WW_dom_sf"/>
</dbReference>
<dbReference type="GO" id="GO:0005737">
    <property type="term" value="C:cytoplasm"/>
    <property type="evidence" value="ECO:0007669"/>
    <property type="project" value="UniProtKB-SubCell"/>
</dbReference>
<reference evidence="5 6" key="1">
    <citation type="submission" date="2019-05" db="EMBL/GenBank/DDBJ databases">
        <title>Another draft genome of Portunus trituberculatus and its Hox gene families provides insights of decapod evolution.</title>
        <authorList>
            <person name="Jeong J.-H."/>
            <person name="Song I."/>
            <person name="Kim S."/>
            <person name="Choi T."/>
            <person name="Kim D."/>
            <person name="Ryu S."/>
            <person name="Kim W."/>
        </authorList>
    </citation>
    <scope>NUCLEOTIDE SEQUENCE [LARGE SCALE GENOMIC DNA]</scope>
    <source>
        <tissue evidence="5">Muscle</tissue>
    </source>
</reference>
<dbReference type="Pfam" id="PF00397">
    <property type="entry name" value="WW"/>
    <property type="match status" value="1"/>
</dbReference>
<evidence type="ECO:0000259" key="4">
    <source>
        <dbReference type="PROSITE" id="PS50020"/>
    </source>
</evidence>
<accession>A0A5B7GVZ9</accession>
<gene>
    <name evidence="5" type="primary">wwc2</name>
    <name evidence="5" type="ORF">E2C01_055459</name>
</gene>